<dbReference type="AlphaFoldDB" id="A0A6C0BFQ2"/>
<evidence type="ECO:0000313" key="1">
    <source>
        <dbReference type="EMBL" id="QHS91137.1"/>
    </source>
</evidence>
<name>A0A6C0BFQ2_9ZZZZ</name>
<accession>A0A6C0BFQ2</accession>
<sequence>MSSTVSTVSTVSTILSISPFEAIVRTDGNIDVCSNWWPTQHMLEKAPGMPHSLCQLCANWLPDIEEIENVRIPNAKQPGCGNDWPASKNH</sequence>
<protein>
    <submittedName>
        <fullName evidence="1">Uncharacterized protein</fullName>
    </submittedName>
</protein>
<reference evidence="1" key="1">
    <citation type="journal article" date="2020" name="Nature">
        <title>Giant virus diversity and host interactions through global metagenomics.</title>
        <authorList>
            <person name="Schulz F."/>
            <person name="Roux S."/>
            <person name="Paez-Espino D."/>
            <person name="Jungbluth S."/>
            <person name="Walsh D.A."/>
            <person name="Denef V.J."/>
            <person name="McMahon K.D."/>
            <person name="Konstantinidis K.T."/>
            <person name="Eloe-Fadrosh E.A."/>
            <person name="Kyrpides N.C."/>
            <person name="Woyke T."/>
        </authorList>
    </citation>
    <scope>NUCLEOTIDE SEQUENCE</scope>
    <source>
        <strain evidence="1">GVMAG-M-3300013004-44</strain>
    </source>
</reference>
<organism evidence="1">
    <name type="scientific">viral metagenome</name>
    <dbReference type="NCBI Taxonomy" id="1070528"/>
    <lineage>
        <taxon>unclassified sequences</taxon>
        <taxon>metagenomes</taxon>
        <taxon>organismal metagenomes</taxon>
    </lineage>
</organism>
<proteinExistence type="predicted"/>
<dbReference type="EMBL" id="MN739155">
    <property type="protein sequence ID" value="QHS91137.1"/>
    <property type="molecule type" value="Genomic_DNA"/>
</dbReference>